<feature type="transmembrane region" description="Helical" evidence="6">
    <location>
        <begin position="185"/>
        <end position="204"/>
    </location>
</feature>
<comment type="similarity">
    <text evidence="5">Belongs to the G-protein coupled receptor 1 family.</text>
</comment>
<evidence type="ECO:0000313" key="8">
    <source>
        <dbReference type="EMBL" id="ELU14725.1"/>
    </source>
</evidence>
<evidence type="ECO:0000256" key="2">
    <source>
        <dbReference type="ARBA" id="ARBA00022692"/>
    </source>
</evidence>
<name>R7VGC7_CAPTE</name>
<keyword evidence="5" id="KW-0675">Receptor</keyword>
<keyword evidence="10" id="KW-1185">Reference proteome</keyword>
<keyword evidence="4 6" id="KW-0472">Membrane</keyword>
<dbReference type="InterPro" id="IPR000276">
    <property type="entry name" value="GPCR_Rhodpsn"/>
</dbReference>
<evidence type="ECO:0000256" key="4">
    <source>
        <dbReference type="ARBA" id="ARBA00023136"/>
    </source>
</evidence>
<dbReference type="Gene3D" id="1.20.1070.10">
    <property type="entry name" value="Rhodopsin 7-helix transmembrane proteins"/>
    <property type="match status" value="1"/>
</dbReference>
<dbReference type="SUPFAM" id="SSF81321">
    <property type="entry name" value="Family A G protein-coupled receptor-like"/>
    <property type="match status" value="1"/>
</dbReference>
<dbReference type="GO" id="GO:0016020">
    <property type="term" value="C:membrane"/>
    <property type="evidence" value="ECO:0007669"/>
    <property type="project" value="UniProtKB-SubCell"/>
</dbReference>
<dbReference type="PROSITE" id="PS50262">
    <property type="entry name" value="G_PROTEIN_RECEP_F1_2"/>
    <property type="match status" value="1"/>
</dbReference>
<reference evidence="9" key="3">
    <citation type="submission" date="2015-06" db="UniProtKB">
        <authorList>
            <consortium name="EnsemblMetazoa"/>
        </authorList>
    </citation>
    <scope>IDENTIFICATION</scope>
</reference>
<evidence type="ECO:0000259" key="7">
    <source>
        <dbReference type="PROSITE" id="PS50262"/>
    </source>
</evidence>
<dbReference type="InterPro" id="IPR017452">
    <property type="entry name" value="GPCR_Rhodpsn_7TM"/>
</dbReference>
<dbReference type="EMBL" id="KB294347">
    <property type="protein sequence ID" value="ELU14725.1"/>
    <property type="molecule type" value="Genomic_DNA"/>
</dbReference>
<reference evidence="10" key="1">
    <citation type="submission" date="2012-12" db="EMBL/GenBank/DDBJ databases">
        <authorList>
            <person name="Hellsten U."/>
            <person name="Grimwood J."/>
            <person name="Chapman J.A."/>
            <person name="Shapiro H."/>
            <person name="Aerts A."/>
            <person name="Otillar R.P."/>
            <person name="Terry A.Y."/>
            <person name="Boore J.L."/>
            <person name="Simakov O."/>
            <person name="Marletaz F."/>
            <person name="Cho S.-J."/>
            <person name="Edsinger-Gonzales E."/>
            <person name="Havlak P."/>
            <person name="Kuo D.-H."/>
            <person name="Larsson T."/>
            <person name="Lv J."/>
            <person name="Arendt D."/>
            <person name="Savage R."/>
            <person name="Osoegawa K."/>
            <person name="de Jong P."/>
            <person name="Lindberg D.R."/>
            <person name="Seaver E.C."/>
            <person name="Weisblat D.A."/>
            <person name="Putnam N.H."/>
            <person name="Grigoriev I.V."/>
            <person name="Rokhsar D.S."/>
        </authorList>
    </citation>
    <scope>NUCLEOTIDE SEQUENCE</scope>
    <source>
        <strain evidence="10">I ESC-2004</strain>
    </source>
</reference>
<feature type="domain" description="G-protein coupled receptors family 1 profile" evidence="7">
    <location>
        <begin position="33"/>
        <end position="298"/>
    </location>
</feature>
<accession>R7VGC7</accession>
<feature type="transmembrane region" description="Helical" evidence="6">
    <location>
        <begin position="139"/>
        <end position="156"/>
    </location>
</feature>
<reference evidence="8 10" key="2">
    <citation type="journal article" date="2013" name="Nature">
        <title>Insights into bilaterian evolution from three spiralian genomes.</title>
        <authorList>
            <person name="Simakov O."/>
            <person name="Marletaz F."/>
            <person name="Cho S.J."/>
            <person name="Edsinger-Gonzales E."/>
            <person name="Havlak P."/>
            <person name="Hellsten U."/>
            <person name="Kuo D.H."/>
            <person name="Larsson T."/>
            <person name="Lv J."/>
            <person name="Arendt D."/>
            <person name="Savage R."/>
            <person name="Osoegawa K."/>
            <person name="de Jong P."/>
            <person name="Grimwood J."/>
            <person name="Chapman J.A."/>
            <person name="Shapiro H."/>
            <person name="Aerts A."/>
            <person name="Otillar R.P."/>
            <person name="Terry A.Y."/>
            <person name="Boore J.L."/>
            <person name="Grigoriev I.V."/>
            <person name="Lindberg D.R."/>
            <person name="Seaver E.C."/>
            <person name="Weisblat D.A."/>
            <person name="Putnam N.H."/>
            <person name="Rokhsar D.S."/>
        </authorList>
    </citation>
    <scope>NUCLEOTIDE SEQUENCE</scope>
    <source>
        <strain evidence="8 10">I ESC-2004</strain>
    </source>
</reference>
<evidence type="ECO:0000256" key="5">
    <source>
        <dbReference type="RuleBase" id="RU000688"/>
    </source>
</evidence>
<evidence type="ECO:0000256" key="6">
    <source>
        <dbReference type="SAM" id="Phobius"/>
    </source>
</evidence>
<feature type="transmembrane region" description="Helical" evidence="6">
    <location>
        <begin position="246"/>
        <end position="266"/>
    </location>
</feature>
<dbReference type="OMA" id="GFNLVWV"/>
<evidence type="ECO:0000313" key="9">
    <source>
        <dbReference type="EnsemblMetazoa" id="CapteP144978"/>
    </source>
</evidence>
<organism evidence="8">
    <name type="scientific">Capitella teleta</name>
    <name type="common">Polychaete worm</name>
    <dbReference type="NCBI Taxonomy" id="283909"/>
    <lineage>
        <taxon>Eukaryota</taxon>
        <taxon>Metazoa</taxon>
        <taxon>Spiralia</taxon>
        <taxon>Lophotrochozoa</taxon>
        <taxon>Annelida</taxon>
        <taxon>Polychaeta</taxon>
        <taxon>Sedentaria</taxon>
        <taxon>Scolecida</taxon>
        <taxon>Capitellidae</taxon>
        <taxon>Capitella</taxon>
    </lineage>
</organism>
<dbReference type="PRINTS" id="PR00237">
    <property type="entry name" value="GPCRRHODOPSN"/>
</dbReference>
<keyword evidence="5" id="KW-0807">Transducer</keyword>
<evidence type="ECO:0000256" key="1">
    <source>
        <dbReference type="ARBA" id="ARBA00004370"/>
    </source>
</evidence>
<keyword evidence="3 6" id="KW-1133">Transmembrane helix</keyword>
<proteinExistence type="inferred from homology"/>
<feature type="transmembrane region" description="Helical" evidence="6">
    <location>
        <begin position="55"/>
        <end position="76"/>
    </location>
</feature>
<dbReference type="PROSITE" id="PS00237">
    <property type="entry name" value="G_PROTEIN_RECEP_F1_1"/>
    <property type="match status" value="1"/>
</dbReference>
<gene>
    <name evidence="8" type="ORF">CAPTEDRAFT_144978</name>
</gene>
<feature type="transmembrane region" description="Helical" evidence="6">
    <location>
        <begin position="278"/>
        <end position="300"/>
    </location>
</feature>
<comment type="subcellular location">
    <subcellularLocation>
        <location evidence="1">Membrane</location>
    </subcellularLocation>
</comment>
<dbReference type="STRING" id="283909.R7VGC7"/>
<dbReference type="GO" id="GO:0004930">
    <property type="term" value="F:G protein-coupled receptor activity"/>
    <property type="evidence" value="ECO:0007669"/>
    <property type="project" value="UniProtKB-KW"/>
</dbReference>
<dbReference type="CDD" id="cd00637">
    <property type="entry name" value="7tm_classA_rhodopsin-like"/>
    <property type="match status" value="1"/>
</dbReference>
<dbReference type="Pfam" id="PF00001">
    <property type="entry name" value="7tm_1"/>
    <property type="match status" value="1"/>
</dbReference>
<dbReference type="PANTHER" id="PTHR45698">
    <property type="entry name" value="TRACE AMINE-ASSOCIATED RECEPTOR 19N-RELATED"/>
    <property type="match status" value="1"/>
</dbReference>
<feature type="transmembrane region" description="Helical" evidence="6">
    <location>
        <begin position="20"/>
        <end position="43"/>
    </location>
</feature>
<keyword evidence="5" id="KW-0297">G-protein coupled receptor</keyword>
<dbReference type="EnsemblMetazoa" id="CapteT144978">
    <property type="protein sequence ID" value="CapteP144978"/>
    <property type="gene ID" value="CapteG144978"/>
</dbReference>
<dbReference type="HOGENOM" id="CLU_009579_5_2_1"/>
<dbReference type="PANTHER" id="PTHR45698:SF1">
    <property type="entry name" value="TRACE AMINE-ASSOCIATED RECEPTOR 13C-LIKE"/>
    <property type="match status" value="1"/>
</dbReference>
<protein>
    <recommendedName>
        <fullName evidence="7">G-protein coupled receptors family 1 profile domain-containing protein</fullName>
    </recommendedName>
</protein>
<sequence>MTHKAPKEETSEDGDGGLFKLLVCLLGTVGMIGNAIVLIVMIGGKKTRKQITGRLIINQSLVDLTCAVSIILTYGYNMKPVQRYDVRGREALCYLLVDEILLFNSMNASTYSLMVITIERYMMIVMPIFHRNHFTKQRALVMIVLAWLAGYLWNSPPTLLTTSIDDSGQCIPFAWDDLEAQMNFGITYVTATFFAPMLFFALAYSHMGWVLRKRAVQLGIEANAAAPSGDQKTKLTKSQVNVTKTMVMITSAFAICWTPNQVYYLMYNLGYDLNFTSVGYLITMFMSFINSCINPCIYAFKLEAFRHGIRAYLQCLPSCRKQNQAESASDSGTATSHM</sequence>
<dbReference type="OrthoDB" id="6106139at2759"/>
<dbReference type="Proteomes" id="UP000014760">
    <property type="component" value="Unassembled WGS sequence"/>
</dbReference>
<evidence type="ECO:0000313" key="10">
    <source>
        <dbReference type="Proteomes" id="UP000014760"/>
    </source>
</evidence>
<dbReference type="AlphaFoldDB" id="R7VGC7"/>
<evidence type="ECO:0000256" key="3">
    <source>
        <dbReference type="ARBA" id="ARBA00022989"/>
    </source>
</evidence>
<dbReference type="EMBL" id="AMQN01018430">
    <property type="status" value="NOT_ANNOTATED_CDS"/>
    <property type="molecule type" value="Genomic_DNA"/>
</dbReference>
<keyword evidence="2 5" id="KW-0812">Transmembrane</keyword>